<name>A0A2N1NN68_9GLOM</name>
<dbReference type="VEuPathDB" id="FungiDB:RhiirFUN_001190"/>
<gene>
    <name evidence="1" type="ORF">RhiirC2_773708</name>
</gene>
<dbReference type="VEuPathDB" id="FungiDB:RhiirA1_477580"/>
<dbReference type="VEuPathDB" id="FungiDB:RhiirFUN_001191"/>
<protein>
    <submittedName>
        <fullName evidence="1">Uncharacterized protein</fullName>
    </submittedName>
</protein>
<sequence length="296" mass="35236">MTKERTKKILNTIDDDRFLIKVKFVREKSSNDGRHNYAFKIIDKYQPIQESKKAVREVSIESDIDDLTANAVLYGLYRIQEPDTQQVIGHFEKSKREYDLTSIRKQKISTWKKRMRQPGARIEDVAELEKILKRPIKLLDITHRTIFNSKKYRTERFEEIEMVVHNGHTFSRNHHFPRDRMIRRRRNIRKNPVNIPIVLEDSRTIRTWMKHTDIIKAYKELFEDAVDWQFREKIINEEKKQESLKSLKIVELAEQVFGANHARGKLANEINDWHSTPASVHENIKQSCVEYKHGGC</sequence>
<evidence type="ECO:0000313" key="1">
    <source>
        <dbReference type="EMBL" id="PKK75346.1"/>
    </source>
</evidence>
<dbReference type="Proteomes" id="UP000233469">
    <property type="component" value="Unassembled WGS sequence"/>
</dbReference>
<reference evidence="1 2" key="1">
    <citation type="submission" date="2016-04" db="EMBL/GenBank/DDBJ databases">
        <title>Genome analyses suggest a sexual origin of heterokaryosis in a supposedly ancient asexual fungus.</title>
        <authorList>
            <person name="Ropars J."/>
            <person name="Sedzielewska K."/>
            <person name="Noel J."/>
            <person name="Charron P."/>
            <person name="Farinelli L."/>
            <person name="Marton T."/>
            <person name="Kruger M."/>
            <person name="Pelin A."/>
            <person name="Brachmann A."/>
            <person name="Corradi N."/>
        </authorList>
    </citation>
    <scope>NUCLEOTIDE SEQUENCE [LARGE SCALE GENOMIC DNA]</scope>
    <source>
        <strain evidence="1 2">C2</strain>
    </source>
</reference>
<dbReference type="VEuPathDB" id="FungiDB:FUN_017783"/>
<comment type="caution">
    <text evidence="1">The sequence shown here is derived from an EMBL/GenBank/DDBJ whole genome shotgun (WGS) entry which is preliminary data.</text>
</comment>
<reference evidence="1 2" key="2">
    <citation type="submission" date="2017-10" db="EMBL/GenBank/DDBJ databases">
        <title>Extensive intraspecific genome diversity in a model arbuscular mycorrhizal fungus.</title>
        <authorList>
            <person name="Chen E.C.H."/>
            <person name="Morin E."/>
            <person name="Baudet D."/>
            <person name="Noel J."/>
            <person name="Ndikumana S."/>
            <person name="Charron P."/>
            <person name="St-Onge C."/>
            <person name="Giorgi J."/>
            <person name="Grigoriev I.V."/>
            <person name="Roux C."/>
            <person name="Martin F.M."/>
            <person name="Corradi N."/>
        </authorList>
    </citation>
    <scope>NUCLEOTIDE SEQUENCE [LARGE SCALE GENOMIC DNA]</scope>
    <source>
        <strain evidence="1 2">C2</strain>
    </source>
</reference>
<evidence type="ECO:0000313" key="2">
    <source>
        <dbReference type="Proteomes" id="UP000233469"/>
    </source>
</evidence>
<dbReference type="EMBL" id="LLXL01000247">
    <property type="protein sequence ID" value="PKK75346.1"/>
    <property type="molecule type" value="Genomic_DNA"/>
</dbReference>
<dbReference type="AlphaFoldDB" id="A0A2N1NN68"/>
<dbReference type="VEuPathDB" id="FungiDB:FUN_017784"/>
<accession>A0A2N1NN68</accession>
<proteinExistence type="predicted"/>
<organism evidence="1 2">
    <name type="scientific">Rhizophagus irregularis</name>
    <dbReference type="NCBI Taxonomy" id="588596"/>
    <lineage>
        <taxon>Eukaryota</taxon>
        <taxon>Fungi</taxon>
        <taxon>Fungi incertae sedis</taxon>
        <taxon>Mucoromycota</taxon>
        <taxon>Glomeromycotina</taxon>
        <taxon>Glomeromycetes</taxon>
        <taxon>Glomerales</taxon>
        <taxon>Glomeraceae</taxon>
        <taxon>Rhizophagus</taxon>
    </lineage>
</organism>
<dbReference type="VEuPathDB" id="FungiDB:RhiirA1_481483"/>